<keyword evidence="2" id="KW-1185">Reference proteome</keyword>
<protein>
    <submittedName>
        <fullName evidence="1">Uncharacterized protein</fullName>
    </submittedName>
</protein>
<dbReference type="EMBL" id="CM044707">
    <property type="protein sequence ID" value="KAI5653362.1"/>
    <property type="molecule type" value="Genomic_DNA"/>
</dbReference>
<gene>
    <name evidence="1" type="ORF">M9H77_30549</name>
</gene>
<dbReference type="Proteomes" id="UP001060085">
    <property type="component" value="Linkage Group LG07"/>
</dbReference>
<sequence length="100" mass="11473">MFVMFVQNIGIKFLYKVRLKLSTERLSVGAESRLWWHYGEELCERVVGRKRKIKKEVKKERRKREGGAVADEAAGSSGVVVVEGDSTQRGKKRYSKQGEI</sequence>
<comment type="caution">
    <text evidence="1">The sequence shown here is derived from an EMBL/GenBank/DDBJ whole genome shotgun (WGS) entry which is preliminary data.</text>
</comment>
<evidence type="ECO:0000313" key="2">
    <source>
        <dbReference type="Proteomes" id="UP001060085"/>
    </source>
</evidence>
<accession>A0ACB9ZYW0</accession>
<name>A0ACB9ZYW0_CATRO</name>
<reference evidence="2" key="1">
    <citation type="journal article" date="2023" name="Nat. Plants">
        <title>Single-cell RNA sequencing provides a high-resolution roadmap for understanding the multicellular compartmentation of specialized metabolism.</title>
        <authorList>
            <person name="Sun S."/>
            <person name="Shen X."/>
            <person name="Li Y."/>
            <person name="Li Y."/>
            <person name="Wang S."/>
            <person name="Li R."/>
            <person name="Zhang H."/>
            <person name="Shen G."/>
            <person name="Guo B."/>
            <person name="Wei J."/>
            <person name="Xu J."/>
            <person name="St-Pierre B."/>
            <person name="Chen S."/>
            <person name="Sun C."/>
        </authorList>
    </citation>
    <scope>NUCLEOTIDE SEQUENCE [LARGE SCALE GENOMIC DNA]</scope>
</reference>
<organism evidence="1 2">
    <name type="scientific">Catharanthus roseus</name>
    <name type="common">Madagascar periwinkle</name>
    <name type="synonym">Vinca rosea</name>
    <dbReference type="NCBI Taxonomy" id="4058"/>
    <lineage>
        <taxon>Eukaryota</taxon>
        <taxon>Viridiplantae</taxon>
        <taxon>Streptophyta</taxon>
        <taxon>Embryophyta</taxon>
        <taxon>Tracheophyta</taxon>
        <taxon>Spermatophyta</taxon>
        <taxon>Magnoliopsida</taxon>
        <taxon>eudicotyledons</taxon>
        <taxon>Gunneridae</taxon>
        <taxon>Pentapetalae</taxon>
        <taxon>asterids</taxon>
        <taxon>lamiids</taxon>
        <taxon>Gentianales</taxon>
        <taxon>Apocynaceae</taxon>
        <taxon>Rauvolfioideae</taxon>
        <taxon>Vinceae</taxon>
        <taxon>Catharanthinae</taxon>
        <taxon>Catharanthus</taxon>
    </lineage>
</organism>
<evidence type="ECO:0000313" key="1">
    <source>
        <dbReference type="EMBL" id="KAI5653362.1"/>
    </source>
</evidence>
<proteinExistence type="predicted"/>